<evidence type="ECO:0000256" key="6">
    <source>
        <dbReference type="SAM" id="Phobius"/>
    </source>
</evidence>
<dbReference type="AlphaFoldDB" id="A0A9D1UCU8"/>
<dbReference type="Gene3D" id="1.20.81.30">
    <property type="entry name" value="Type II secretion system (T2SS), domain F"/>
    <property type="match status" value="1"/>
</dbReference>
<accession>A0A9D1UCU8</accession>
<keyword evidence="5 6" id="KW-0472">Membrane</keyword>
<reference evidence="8" key="1">
    <citation type="journal article" date="2021" name="PeerJ">
        <title>Extensive microbial diversity within the chicken gut microbiome revealed by metagenomics and culture.</title>
        <authorList>
            <person name="Gilroy R."/>
            <person name="Ravi A."/>
            <person name="Getino M."/>
            <person name="Pursley I."/>
            <person name="Horton D.L."/>
            <person name="Alikhan N.F."/>
            <person name="Baker D."/>
            <person name="Gharbi K."/>
            <person name="Hall N."/>
            <person name="Watson M."/>
            <person name="Adriaenssens E.M."/>
            <person name="Foster-Nyarko E."/>
            <person name="Jarju S."/>
            <person name="Secka A."/>
            <person name="Antonio M."/>
            <person name="Oren A."/>
            <person name="Chaudhuri R.R."/>
            <person name="La Ragione R."/>
            <person name="Hildebrand F."/>
            <person name="Pallen M.J."/>
        </authorList>
    </citation>
    <scope>NUCLEOTIDE SEQUENCE</scope>
    <source>
        <strain evidence="8">CHK195-6426</strain>
    </source>
</reference>
<dbReference type="Pfam" id="PF00482">
    <property type="entry name" value="T2SSF"/>
    <property type="match status" value="1"/>
</dbReference>
<evidence type="ECO:0000256" key="3">
    <source>
        <dbReference type="ARBA" id="ARBA00022692"/>
    </source>
</evidence>
<evidence type="ECO:0000256" key="2">
    <source>
        <dbReference type="ARBA" id="ARBA00022475"/>
    </source>
</evidence>
<feature type="transmembrane region" description="Helical" evidence="6">
    <location>
        <begin position="104"/>
        <end position="124"/>
    </location>
</feature>
<keyword evidence="3 6" id="KW-0812">Transmembrane</keyword>
<evidence type="ECO:0000259" key="7">
    <source>
        <dbReference type="Pfam" id="PF00482"/>
    </source>
</evidence>
<keyword evidence="4 6" id="KW-1133">Transmembrane helix</keyword>
<name>A0A9D1UCU8_9FIRM</name>
<evidence type="ECO:0000313" key="8">
    <source>
        <dbReference type="EMBL" id="HIW81795.1"/>
    </source>
</evidence>
<gene>
    <name evidence="8" type="ORF">H9742_09820</name>
</gene>
<dbReference type="EMBL" id="DXGH01000051">
    <property type="protein sequence ID" value="HIW81795.1"/>
    <property type="molecule type" value="Genomic_DNA"/>
</dbReference>
<protein>
    <submittedName>
        <fullName evidence="8">Type II secretion system F family protein</fullName>
    </submittedName>
</protein>
<dbReference type="InterPro" id="IPR042094">
    <property type="entry name" value="T2SS_GspF_sf"/>
</dbReference>
<dbReference type="PANTHER" id="PTHR35007:SF2">
    <property type="entry name" value="PILUS ASSEMBLE PROTEIN"/>
    <property type="match status" value="1"/>
</dbReference>
<comment type="subcellular location">
    <subcellularLocation>
        <location evidence="1">Cell membrane</location>
        <topology evidence="1">Multi-pass membrane protein</topology>
    </subcellularLocation>
</comment>
<dbReference type="PANTHER" id="PTHR35007">
    <property type="entry name" value="INTEGRAL MEMBRANE PROTEIN-RELATED"/>
    <property type="match status" value="1"/>
</dbReference>
<reference evidence="8" key="2">
    <citation type="submission" date="2021-04" db="EMBL/GenBank/DDBJ databases">
        <authorList>
            <person name="Gilroy R."/>
        </authorList>
    </citation>
    <scope>NUCLEOTIDE SEQUENCE</scope>
    <source>
        <strain evidence="8">CHK195-6426</strain>
    </source>
</reference>
<dbReference type="InterPro" id="IPR018076">
    <property type="entry name" value="T2SS_GspF_dom"/>
</dbReference>
<evidence type="ECO:0000256" key="4">
    <source>
        <dbReference type="ARBA" id="ARBA00022989"/>
    </source>
</evidence>
<dbReference type="GO" id="GO:0005886">
    <property type="term" value="C:plasma membrane"/>
    <property type="evidence" value="ECO:0007669"/>
    <property type="project" value="UniProtKB-SubCell"/>
</dbReference>
<keyword evidence="2" id="KW-1003">Cell membrane</keyword>
<feature type="domain" description="Type II secretion system protein GspF" evidence="7">
    <location>
        <begin position="148"/>
        <end position="265"/>
    </location>
</feature>
<organism evidence="8 9">
    <name type="scientific">Candidatus Acetatifactor stercoripullorum</name>
    <dbReference type="NCBI Taxonomy" id="2838414"/>
    <lineage>
        <taxon>Bacteria</taxon>
        <taxon>Bacillati</taxon>
        <taxon>Bacillota</taxon>
        <taxon>Clostridia</taxon>
        <taxon>Lachnospirales</taxon>
        <taxon>Lachnospiraceae</taxon>
        <taxon>Acetatifactor</taxon>
    </lineage>
</organism>
<feature type="transmembrane region" description="Helical" evidence="6">
    <location>
        <begin position="78"/>
        <end position="98"/>
    </location>
</feature>
<dbReference type="RefSeq" id="WP_318703810.1">
    <property type="nucleotide sequence ID" value="NZ_CALWMU010000006.1"/>
</dbReference>
<evidence type="ECO:0000256" key="5">
    <source>
        <dbReference type="ARBA" id="ARBA00023136"/>
    </source>
</evidence>
<comment type="caution">
    <text evidence="8">The sequence shown here is derived from an EMBL/GenBank/DDBJ whole genome shotgun (WGS) entry which is preliminary data.</text>
</comment>
<proteinExistence type="predicted"/>
<feature type="transmembrane region" description="Helical" evidence="6">
    <location>
        <begin position="250"/>
        <end position="277"/>
    </location>
</feature>
<feature type="transmembrane region" description="Helical" evidence="6">
    <location>
        <begin position="6"/>
        <end position="28"/>
    </location>
</feature>
<sequence length="279" mass="31116">MGEAQLKIWLAVLPAAASVLLFMLLISLQAAFRPRRLILKAYEELSGFLKVRGQEMAWYQTSGAWLQKNGASFHFGRWMNPVCFLAVRTVAAAIGLGAFLRISWAAGVLAGGFLFFLPGLLLVWQNKKDNERMLPELRLVYNALEIQIKAGVYVTDALAECYGSVGERRLRQAFLDLTGDIVMKADIYEALERFQEKFDNRYVDSLCITVLQALESGQAVELLRDIGEQVKDMETMVLERKKASLDRSMTFYQLGVLTAALGVALYACVMDMFAAAAGF</sequence>
<dbReference type="Proteomes" id="UP000824265">
    <property type="component" value="Unassembled WGS sequence"/>
</dbReference>
<evidence type="ECO:0000256" key="1">
    <source>
        <dbReference type="ARBA" id="ARBA00004651"/>
    </source>
</evidence>
<evidence type="ECO:0000313" key="9">
    <source>
        <dbReference type="Proteomes" id="UP000824265"/>
    </source>
</evidence>